<dbReference type="HAMAP" id="MF_00801">
    <property type="entry name" value="Endonuclease_5"/>
    <property type="match status" value="1"/>
</dbReference>
<sequence length="288" mass="29360">MRVEVPYAWPTGEAEALALQERLRPLADHRGPGPRRPRYVAGLDVAYAGDGRGTGDLVAAAVVVVDTESLAVVEQATATAWTTFPYIPGLFAFRELPVLVEALRTLRGTPDLLLCDGHGLAHPRRFGLACHLGVLTGLPTAGVAKTPFTGEYDPGALGPDRGAYADLVDRGETVGRALRTQSGVKPVFVSTGHLVDLPTATAHVLALAPRYRLPETTRRADRLSRDALAGAGAGAGAAAQAHTRADARAAPEAAAAPAGAAAADGPGAPGEGRGVPTGAGAGRDTVGG</sequence>
<keyword evidence="3 6" id="KW-0540">Nuclease</keyword>
<evidence type="ECO:0000256" key="5">
    <source>
        <dbReference type="ARBA" id="ARBA00022801"/>
    </source>
</evidence>
<comment type="cofactor">
    <cofactor evidence="6">
        <name>Mg(2+)</name>
        <dbReference type="ChEBI" id="CHEBI:18420"/>
    </cofactor>
</comment>
<evidence type="ECO:0000313" key="8">
    <source>
        <dbReference type="EMBL" id="MBM9504987.1"/>
    </source>
</evidence>
<comment type="caution">
    <text evidence="8">The sequence shown here is derived from an EMBL/GenBank/DDBJ whole genome shotgun (WGS) entry which is preliminary data.</text>
</comment>
<comment type="similarity">
    <text evidence="6">Belongs to the endonuclease V family.</text>
</comment>
<feature type="compositionally biased region" description="Gly residues" evidence="7">
    <location>
        <begin position="267"/>
        <end position="288"/>
    </location>
</feature>
<feature type="site" description="Interaction with target DNA" evidence="6">
    <location>
        <position position="86"/>
    </location>
</feature>
<keyword evidence="6" id="KW-0479">Metal-binding</keyword>
<dbReference type="CDD" id="cd06559">
    <property type="entry name" value="Endonuclease_V"/>
    <property type="match status" value="1"/>
</dbReference>
<keyword evidence="4 6" id="KW-0255">Endonuclease</keyword>
<comment type="catalytic activity">
    <reaction evidence="6">
        <text>Endonucleolytic cleavage at apurinic or apyrimidinic sites to products with a 5'-phosphate.</text>
        <dbReference type="EC" id="3.1.21.7"/>
    </reaction>
</comment>
<feature type="compositionally biased region" description="Low complexity" evidence="7">
    <location>
        <begin position="250"/>
        <end position="266"/>
    </location>
</feature>
<feature type="binding site" evidence="6">
    <location>
        <position position="116"/>
    </location>
    <ligand>
        <name>Mg(2+)</name>
        <dbReference type="ChEBI" id="CHEBI:18420"/>
    </ligand>
</feature>
<dbReference type="EC" id="3.1.21.7" evidence="6"/>
<evidence type="ECO:0000256" key="7">
    <source>
        <dbReference type="SAM" id="MobiDB-lite"/>
    </source>
</evidence>
<dbReference type="Proteomes" id="UP000749040">
    <property type="component" value="Unassembled WGS sequence"/>
</dbReference>
<keyword evidence="9" id="KW-1185">Reference proteome</keyword>
<feature type="binding site" evidence="6">
    <location>
        <position position="44"/>
    </location>
    <ligand>
        <name>Mg(2+)</name>
        <dbReference type="ChEBI" id="CHEBI:18420"/>
    </ligand>
</feature>
<evidence type="ECO:0000256" key="2">
    <source>
        <dbReference type="ARBA" id="ARBA00022490"/>
    </source>
</evidence>
<evidence type="ECO:0000313" key="9">
    <source>
        <dbReference type="Proteomes" id="UP000749040"/>
    </source>
</evidence>
<evidence type="ECO:0000256" key="6">
    <source>
        <dbReference type="HAMAP-Rule" id="MF_00801"/>
    </source>
</evidence>
<dbReference type="Gene3D" id="3.30.2170.10">
    <property type="entry name" value="archaeoglobus fulgidus dsm 4304 superfamily"/>
    <property type="match status" value="1"/>
</dbReference>
<organism evidence="8 9">
    <name type="scientific">Actinacidiphila acididurans</name>
    <dbReference type="NCBI Taxonomy" id="2784346"/>
    <lineage>
        <taxon>Bacteria</taxon>
        <taxon>Bacillati</taxon>
        <taxon>Actinomycetota</taxon>
        <taxon>Actinomycetes</taxon>
        <taxon>Kitasatosporales</taxon>
        <taxon>Streptomycetaceae</taxon>
        <taxon>Actinacidiphila</taxon>
    </lineage>
</organism>
<name>A0ABS2TPJ4_9ACTN</name>
<gene>
    <name evidence="6" type="primary">nfi</name>
    <name evidence="8" type="ORF">ITX44_10630</name>
</gene>
<accession>A0ABS2TPJ4</accession>
<dbReference type="PANTHER" id="PTHR28511">
    <property type="entry name" value="ENDONUCLEASE V"/>
    <property type="match status" value="1"/>
</dbReference>
<keyword evidence="6" id="KW-0460">Magnesium</keyword>
<keyword evidence="2 6" id="KW-0963">Cytoplasm</keyword>
<comment type="subcellular location">
    <subcellularLocation>
        <location evidence="1 6">Cytoplasm</location>
    </subcellularLocation>
</comment>
<feature type="region of interest" description="Disordered" evidence="7">
    <location>
        <begin position="239"/>
        <end position="288"/>
    </location>
</feature>
<evidence type="ECO:0000256" key="4">
    <source>
        <dbReference type="ARBA" id="ARBA00022759"/>
    </source>
</evidence>
<reference evidence="8 9" key="1">
    <citation type="submission" date="2021-01" db="EMBL/GenBank/DDBJ databases">
        <title>Streptomyces acididurans sp. nov., isolated from a peat swamp forest soil.</title>
        <authorList>
            <person name="Chantavorakit T."/>
            <person name="Duangmal K."/>
        </authorList>
    </citation>
    <scope>NUCLEOTIDE SEQUENCE [LARGE SCALE GENOMIC DNA]</scope>
    <source>
        <strain evidence="8 9">KK5PA1</strain>
    </source>
</reference>
<protein>
    <recommendedName>
        <fullName evidence="6">Endonuclease V</fullName>
        <ecNumber evidence="6">3.1.21.7</ecNumber>
    </recommendedName>
    <alternativeName>
        <fullName evidence="6">Deoxyinosine 3'endonuclease</fullName>
    </alternativeName>
    <alternativeName>
        <fullName evidence="6">Deoxyribonuclease V</fullName>
        <shortName evidence="6">DNase V</shortName>
    </alternativeName>
</protein>
<proteinExistence type="inferred from homology"/>
<keyword evidence="6" id="KW-0227">DNA damage</keyword>
<dbReference type="GO" id="GO:0004519">
    <property type="term" value="F:endonuclease activity"/>
    <property type="evidence" value="ECO:0007669"/>
    <property type="project" value="UniProtKB-KW"/>
</dbReference>
<dbReference type="EMBL" id="JADKYB010000005">
    <property type="protein sequence ID" value="MBM9504987.1"/>
    <property type="molecule type" value="Genomic_DNA"/>
</dbReference>
<comment type="function">
    <text evidence="6">DNA repair enzyme involved in the repair of deaminated bases. Selectively cleaves double-stranded DNA at the second phosphodiester bond 3' to a deoxyinosine leaving behind the intact lesion on the nicked DNA.</text>
</comment>
<dbReference type="Pfam" id="PF04493">
    <property type="entry name" value="Endonuclease_5"/>
    <property type="match status" value="1"/>
</dbReference>
<dbReference type="InterPro" id="IPR007581">
    <property type="entry name" value="Endonuclease-V"/>
</dbReference>
<keyword evidence="6" id="KW-0234">DNA repair</keyword>
<dbReference type="PANTHER" id="PTHR28511:SF1">
    <property type="entry name" value="ENDONUCLEASE V"/>
    <property type="match status" value="1"/>
</dbReference>
<keyword evidence="5 6" id="KW-0378">Hydrolase</keyword>
<evidence type="ECO:0000256" key="3">
    <source>
        <dbReference type="ARBA" id="ARBA00022722"/>
    </source>
</evidence>
<evidence type="ECO:0000256" key="1">
    <source>
        <dbReference type="ARBA" id="ARBA00004496"/>
    </source>
</evidence>